<protein>
    <recommendedName>
        <fullName evidence="3">Endonuclease</fullName>
    </recommendedName>
</protein>
<feature type="non-terminal residue" evidence="1">
    <location>
        <position position="324"/>
    </location>
</feature>
<sequence length="324" mass="34410">ECGAPGTTPVHALAGQGTERLAPEGPVTVEAVVTAAFLGDAGLDGFFVQGAAPAPDGAPSGLFVYAPEPEPGWAEAIEPGRRLRLTGYAGAYRGRPQLEGLEALADCGRGEVDSRAVAWPLPEAERDRLEGVRVRIETPMAVTANGELARYGSLALTPRRRAFRATNFPAGEGPADPALRGQRLILDDGAYRRSPRPIPHLGDGGTRRVGSRAAGLEGVLTHAFGRWRLHPVRPPRWQAANPRPEALPPPAPGTVRVAAFNLQNYFLTLGERGAATPAELACQRRKLLAALQALRADVLALTELERRRAAAADLVERLRRGGAV</sequence>
<name>A0ABS1E7P4_9GAMM</name>
<reference evidence="1 2" key="1">
    <citation type="journal article" date="2020" name="Microorganisms">
        <title>Osmotic Adaptation and Compatible Solute Biosynthesis of Phototrophic Bacteria as Revealed from Genome Analyses.</title>
        <authorList>
            <person name="Imhoff J.F."/>
            <person name="Rahn T."/>
            <person name="Kunzel S."/>
            <person name="Keller A."/>
            <person name="Neulinger S.C."/>
        </authorList>
    </citation>
    <scope>NUCLEOTIDE SEQUENCE [LARGE SCALE GENOMIC DNA]</scope>
    <source>
        <strain evidence="1 2">DSM 15116</strain>
    </source>
</reference>
<comment type="caution">
    <text evidence="1">The sequence shown here is derived from an EMBL/GenBank/DDBJ whole genome shotgun (WGS) entry which is preliminary data.</text>
</comment>
<gene>
    <name evidence="1" type="ORF">CKO13_12140</name>
</gene>
<evidence type="ECO:0000313" key="2">
    <source>
        <dbReference type="Proteomes" id="UP000738126"/>
    </source>
</evidence>
<dbReference type="CDD" id="cd04486">
    <property type="entry name" value="YhcR_OBF_like"/>
    <property type="match status" value="1"/>
</dbReference>
<dbReference type="PANTHER" id="PTHR42834:SF1">
    <property type="entry name" value="ENDONUCLEASE_EXONUCLEASE_PHOSPHATASE FAMILY PROTEIN (AFU_ORTHOLOGUE AFUA_3G09210)"/>
    <property type="match status" value="1"/>
</dbReference>
<evidence type="ECO:0000313" key="1">
    <source>
        <dbReference type="EMBL" id="MBK1727740.1"/>
    </source>
</evidence>
<dbReference type="Proteomes" id="UP000738126">
    <property type="component" value="Unassembled WGS sequence"/>
</dbReference>
<proteinExistence type="predicted"/>
<organism evidence="1 2">
    <name type="scientific">Halorhodospira neutriphila</name>
    <dbReference type="NCBI Taxonomy" id="168379"/>
    <lineage>
        <taxon>Bacteria</taxon>
        <taxon>Pseudomonadati</taxon>
        <taxon>Pseudomonadota</taxon>
        <taxon>Gammaproteobacteria</taxon>
        <taxon>Chromatiales</taxon>
        <taxon>Ectothiorhodospiraceae</taxon>
        <taxon>Halorhodospira</taxon>
    </lineage>
</organism>
<feature type="non-terminal residue" evidence="1">
    <location>
        <position position="1"/>
    </location>
</feature>
<dbReference type="PANTHER" id="PTHR42834">
    <property type="entry name" value="ENDONUCLEASE/EXONUCLEASE/PHOSPHATASE FAMILY PROTEIN (AFU_ORTHOLOGUE AFUA_3G09210)"/>
    <property type="match status" value="1"/>
</dbReference>
<dbReference type="EMBL" id="NRSH01000261">
    <property type="protein sequence ID" value="MBK1727740.1"/>
    <property type="molecule type" value="Genomic_DNA"/>
</dbReference>
<dbReference type="InterPro" id="IPR036691">
    <property type="entry name" value="Endo/exonu/phosph_ase_sf"/>
</dbReference>
<dbReference type="SUPFAM" id="SSF56219">
    <property type="entry name" value="DNase I-like"/>
    <property type="match status" value="1"/>
</dbReference>
<evidence type="ECO:0008006" key="3">
    <source>
        <dbReference type="Google" id="ProtNLM"/>
    </source>
</evidence>
<keyword evidence="2" id="KW-1185">Reference proteome</keyword>
<accession>A0ABS1E7P4</accession>